<dbReference type="RefSeq" id="WP_186865900.1">
    <property type="nucleotide sequence ID" value="NZ_JACOPH010000001.1"/>
</dbReference>
<evidence type="ECO:0000259" key="1">
    <source>
        <dbReference type="SMART" id="SM00382"/>
    </source>
</evidence>
<proteinExistence type="predicted"/>
<feature type="domain" description="AAA+ ATPase" evidence="1">
    <location>
        <begin position="182"/>
        <end position="318"/>
    </location>
</feature>
<dbReference type="SUPFAM" id="SSF52540">
    <property type="entry name" value="P-loop containing nucleoside triphosphate hydrolases"/>
    <property type="match status" value="1"/>
</dbReference>
<dbReference type="EMBL" id="JACOPH010000001">
    <property type="protein sequence ID" value="MBC5712862.1"/>
    <property type="molecule type" value="Genomic_DNA"/>
</dbReference>
<comment type="caution">
    <text evidence="2">The sequence shown here is derived from an EMBL/GenBank/DDBJ whole genome shotgun (WGS) entry which is preliminary data.</text>
</comment>
<dbReference type="AlphaFoldDB" id="A0A923LL85"/>
<dbReference type="CDD" id="cd00009">
    <property type="entry name" value="AAA"/>
    <property type="match status" value="1"/>
</dbReference>
<dbReference type="GO" id="GO:0006260">
    <property type="term" value="P:DNA replication"/>
    <property type="evidence" value="ECO:0007669"/>
    <property type="project" value="TreeGrafter"/>
</dbReference>
<evidence type="ECO:0000313" key="3">
    <source>
        <dbReference type="Proteomes" id="UP000606720"/>
    </source>
</evidence>
<dbReference type="InterPro" id="IPR027417">
    <property type="entry name" value="P-loop_NTPase"/>
</dbReference>
<gene>
    <name evidence="2" type="ORF">H8S17_01325</name>
</gene>
<accession>A0A923LL85</accession>
<dbReference type="PANTHER" id="PTHR30050:SF4">
    <property type="entry name" value="ATP-BINDING PROTEIN RV3427C IN INSERTION SEQUENCE-RELATED"/>
    <property type="match status" value="1"/>
</dbReference>
<dbReference type="NCBIfam" id="NF005304">
    <property type="entry name" value="PRK06835.1"/>
    <property type="match status" value="1"/>
</dbReference>
<dbReference type="SMART" id="SM00382">
    <property type="entry name" value="AAA"/>
    <property type="match status" value="1"/>
</dbReference>
<evidence type="ECO:0000313" key="2">
    <source>
        <dbReference type="EMBL" id="MBC5712862.1"/>
    </source>
</evidence>
<dbReference type="InterPro" id="IPR002611">
    <property type="entry name" value="IstB_ATP-bd"/>
</dbReference>
<protein>
    <submittedName>
        <fullName evidence="2">ATP-binding protein</fullName>
    </submittedName>
</protein>
<reference evidence="2" key="1">
    <citation type="submission" date="2020-08" db="EMBL/GenBank/DDBJ databases">
        <title>Genome public.</title>
        <authorList>
            <person name="Liu C."/>
            <person name="Sun Q."/>
        </authorList>
    </citation>
    <scope>NUCLEOTIDE SEQUENCE</scope>
    <source>
        <strain evidence="2">BX1005</strain>
    </source>
</reference>
<dbReference type="PANTHER" id="PTHR30050">
    <property type="entry name" value="CHROMOSOMAL REPLICATION INITIATOR PROTEIN DNAA"/>
    <property type="match status" value="1"/>
</dbReference>
<keyword evidence="3" id="KW-1185">Reference proteome</keyword>
<dbReference type="GO" id="GO:0005524">
    <property type="term" value="F:ATP binding"/>
    <property type="evidence" value="ECO:0007669"/>
    <property type="project" value="UniProtKB-KW"/>
</dbReference>
<dbReference type="Gene3D" id="3.40.50.300">
    <property type="entry name" value="P-loop containing nucleotide triphosphate hydrolases"/>
    <property type="match status" value="1"/>
</dbReference>
<dbReference type="Proteomes" id="UP000606720">
    <property type="component" value="Unassembled WGS sequence"/>
</dbReference>
<sequence length="328" mass="38187">MPLSNSQYDEIIREYNARQIQNQHILDDHIREVYGKDARLKEIDDAISSCSLAHARKLLNGDMTALSSLRDKLSDYKQKRLDILKELGYSEQYLEPVYECKDCKDTGYIGSHRCHCFKQRAIDMVYTQSNIRTILQEENFDHFSYEYYSEIEINPSTGLTSLETTKKAVTECKNFIREFDDVFSNLFLYGDTGVGKTFLSNCVAKELLDTGHSVIYFTAFQLFDIFEKNTFHRETDEDIIAAHQNIFDCDLLIIDDLGTELPNSFTISQLFLCLNERILRKKSTIISTNLTLNQIAEIYSERTFSRISSNYVMLKLFGDDIRIQKKFR</sequence>
<keyword evidence="2" id="KW-0067">ATP-binding</keyword>
<dbReference type="Pfam" id="PF01695">
    <property type="entry name" value="IstB_IS21"/>
    <property type="match status" value="1"/>
</dbReference>
<dbReference type="InterPro" id="IPR003593">
    <property type="entry name" value="AAA+_ATPase"/>
</dbReference>
<name>A0A923LL85_9FIRM</name>
<organism evidence="2 3">
    <name type="scientific">Roseburia zhanii</name>
    <dbReference type="NCBI Taxonomy" id="2763064"/>
    <lineage>
        <taxon>Bacteria</taxon>
        <taxon>Bacillati</taxon>
        <taxon>Bacillota</taxon>
        <taxon>Clostridia</taxon>
        <taxon>Lachnospirales</taxon>
        <taxon>Lachnospiraceae</taxon>
        <taxon>Roseburia</taxon>
    </lineage>
</organism>
<keyword evidence="2" id="KW-0547">Nucleotide-binding</keyword>